<gene>
    <name evidence="2" type="ORF">F5878DRAFT_729648</name>
</gene>
<dbReference type="Proteomes" id="UP001163846">
    <property type="component" value="Unassembled WGS sequence"/>
</dbReference>
<evidence type="ECO:0000256" key="1">
    <source>
        <dbReference type="SAM" id="MobiDB-lite"/>
    </source>
</evidence>
<evidence type="ECO:0000313" key="2">
    <source>
        <dbReference type="EMBL" id="KAJ3831469.1"/>
    </source>
</evidence>
<keyword evidence="3" id="KW-1185">Reference proteome</keyword>
<accession>A0AA38NVN9</accession>
<dbReference type="Pfam" id="PF18759">
    <property type="entry name" value="Plavaka"/>
    <property type="match status" value="1"/>
</dbReference>
<dbReference type="AlphaFoldDB" id="A0AA38NVN9"/>
<proteinExistence type="predicted"/>
<feature type="region of interest" description="Disordered" evidence="1">
    <location>
        <begin position="311"/>
        <end position="330"/>
    </location>
</feature>
<feature type="compositionally biased region" description="Basic and acidic residues" evidence="1">
    <location>
        <begin position="525"/>
        <end position="535"/>
    </location>
</feature>
<dbReference type="EMBL" id="MU807442">
    <property type="protein sequence ID" value="KAJ3831469.1"/>
    <property type="molecule type" value="Genomic_DNA"/>
</dbReference>
<sequence>MPPSATNHNTESSTFVAAPTFNTEARPSSSGDILIPTSHNNSRNPPSDEQSYGPFENASTFLLTDWRYRYDTTSNTAMDDLVHNVILNKEFKAEHLSKYSASKESEHLDTWLDSTMLLPHSERPSSSSSSSHLPFEAAAPDACGAAPRNPKYFDLKPFKYFWKPSIDEPAQCVYGETYWSNRALKIEEQLMDNAPLAPDHESVIAWIQLWSDSTHLADFGMASLWPIYLFFGNLSNAVWLLLLDDDFIHAYVNGILVECFDGVVRRIFPRFFSYSADYPEKILLACIKYLADCLCPQCTIRTSQVPELGTEGDMQRRKDLARSDSQDHQDTINKARHAIFVQGRGAESAFIKNILGSGSYTTARSAFSVTLLEHGFDHFKMYSSDMLHAWSVGKWKDVVKALLQILQTISNSLDCYRWVPTFGRCIIRQFHNNVSELKQLAGRDLENILQCSMPCFEGLFCDEDDNAFVDRLLFTCNAWFSLGKLRIHFDATVKCYERWTSELGKVFRELEKFNDGFDTKELPKERDARARKETSIKTQQPPDTRSHQVKFNNSTSKTHTLGYFPAHVKYFGTLDGYDSRIGETTHRTVKRAYRFHTNHRRYAAQIAKNDYRPKKLSPGVGFSEDEPLPYSDPSAPYHIASGQKYPVDIRQFMSENKDDIAMQDFVRKLKHQILYQLFAQVLGKDAPAEISNAELDALIIKGNKLFKHKVIRINYIAELSEKLYRLASDTFIA</sequence>
<reference evidence="2" key="1">
    <citation type="submission" date="2022-08" db="EMBL/GenBank/DDBJ databases">
        <authorList>
            <consortium name="DOE Joint Genome Institute"/>
            <person name="Min B."/>
            <person name="Riley R."/>
            <person name="Sierra-Patev S."/>
            <person name="Naranjo-Ortiz M."/>
            <person name="Looney B."/>
            <person name="Konkel Z."/>
            <person name="Slot J.C."/>
            <person name="Sakamoto Y."/>
            <person name="Steenwyk J.L."/>
            <person name="Rokas A."/>
            <person name="Carro J."/>
            <person name="Camarero S."/>
            <person name="Ferreira P."/>
            <person name="Molpeceres G."/>
            <person name="Ruiz-Duenas F.J."/>
            <person name="Serrano A."/>
            <person name="Henrissat B."/>
            <person name="Drula E."/>
            <person name="Hughes K.W."/>
            <person name="Mata J.L."/>
            <person name="Ishikawa N.K."/>
            <person name="Vargas-Isla R."/>
            <person name="Ushijima S."/>
            <person name="Smith C.A."/>
            <person name="Ahrendt S."/>
            <person name="Andreopoulos W."/>
            <person name="He G."/>
            <person name="Labutti K."/>
            <person name="Lipzen A."/>
            <person name="Ng V."/>
            <person name="Sandor L."/>
            <person name="Barry K."/>
            <person name="Martinez A.T."/>
            <person name="Xiao Y."/>
            <person name="Gibbons J.G."/>
            <person name="Terashima K."/>
            <person name="Hibbett D.S."/>
            <person name="Grigoriev I.V."/>
        </authorList>
    </citation>
    <scope>NUCLEOTIDE SEQUENCE</scope>
    <source>
        <strain evidence="2">TFB9207</strain>
    </source>
</reference>
<feature type="region of interest" description="Disordered" evidence="1">
    <location>
        <begin position="525"/>
        <end position="548"/>
    </location>
</feature>
<evidence type="ECO:0000313" key="3">
    <source>
        <dbReference type="Proteomes" id="UP001163846"/>
    </source>
</evidence>
<feature type="compositionally biased region" description="Polar residues" evidence="1">
    <location>
        <begin position="536"/>
        <end position="548"/>
    </location>
</feature>
<feature type="compositionally biased region" description="Polar residues" evidence="1">
    <location>
        <begin position="1"/>
        <end position="50"/>
    </location>
</feature>
<organism evidence="2 3">
    <name type="scientific">Lentinula raphanica</name>
    <dbReference type="NCBI Taxonomy" id="153919"/>
    <lineage>
        <taxon>Eukaryota</taxon>
        <taxon>Fungi</taxon>
        <taxon>Dikarya</taxon>
        <taxon>Basidiomycota</taxon>
        <taxon>Agaricomycotina</taxon>
        <taxon>Agaricomycetes</taxon>
        <taxon>Agaricomycetidae</taxon>
        <taxon>Agaricales</taxon>
        <taxon>Marasmiineae</taxon>
        <taxon>Omphalotaceae</taxon>
        <taxon>Lentinula</taxon>
    </lineage>
</organism>
<feature type="region of interest" description="Disordered" evidence="1">
    <location>
        <begin position="1"/>
        <end position="54"/>
    </location>
</feature>
<protein>
    <submittedName>
        <fullName evidence="2">Uncharacterized protein</fullName>
    </submittedName>
</protein>
<comment type="caution">
    <text evidence="2">The sequence shown here is derived from an EMBL/GenBank/DDBJ whole genome shotgun (WGS) entry which is preliminary data.</text>
</comment>
<feature type="compositionally biased region" description="Basic and acidic residues" evidence="1">
    <location>
        <begin position="313"/>
        <end position="330"/>
    </location>
</feature>
<dbReference type="InterPro" id="IPR041078">
    <property type="entry name" value="Plavaka"/>
</dbReference>
<name>A0AA38NVN9_9AGAR</name>